<evidence type="ECO:0000313" key="2">
    <source>
        <dbReference type="Proteomes" id="UP000297192"/>
    </source>
</evidence>
<organism evidence="1">
    <name type="scientific">Shrimp hemocyte iridescent virus</name>
    <dbReference type="NCBI Taxonomy" id="2039780"/>
    <lineage>
        <taxon>Viruses</taxon>
        <taxon>Varidnaviria</taxon>
        <taxon>Bamfordvirae</taxon>
        <taxon>Nucleocytoviricota</taxon>
        <taxon>Megaviricetes</taxon>
        <taxon>Pimascovirales</taxon>
        <taxon>Pimascovirales incertae sedis</taxon>
        <taxon>Iridoviridae</taxon>
        <taxon>Betairidovirinae</taxon>
        <taxon>Decapodiridovirus</taxon>
        <taxon>Decapodiridovirus litopenaeus1</taxon>
        <taxon>Decapod iridescent virus 1</taxon>
    </lineage>
</organism>
<dbReference type="Proteomes" id="UP000297192">
    <property type="component" value="Segment"/>
</dbReference>
<keyword evidence="2" id="KW-1185">Reference proteome</keyword>
<reference evidence="1" key="2">
    <citation type="journal article" date="2017" name="Sci. Rep.">
        <title>Characterization of a new member of Iridoviridae, Shrimp hemocyte iridescent virus (SHIV), found in white leg shrimp (Litopenaeus vannamei).</title>
        <authorList>
            <person name="Qiu L."/>
            <person name="Chen M.M."/>
            <person name="Wan X.Y."/>
            <person name="Li C."/>
            <person name="Zhang Q.L."/>
            <person name="Wang R.Y."/>
            <person name="Cheng D.Y."/>
            <person name="Dong X."/>
            <person name="Yang B."/>
            <person name="Wang X.H."/>
            <person name="Xiang J.H."/>
            <person name="Huang J."/>
        </authorList>
    </citation>
    <scope>NUCLEOTIDE SEQUENCE [LARGE SCALE GENOMIC DNA]</scope>
    <source>
        <strain evidence="1">20141215</strain>
    </source>
</reference>
<proteinExistence type="predicted"/>
<dbReference type="GeneID" id="65099928"/>
<evidence type="ECO:0000313" key="1">
    <source>
        <dbReference type="EMBL" id="ATE87165.1"/>
    </source>
</evidence>
<protein>
    <submittedName>
        <fullName evidence="1">Uncharacterized protein</fullName>
    </submittedName>
</protein>
<accession>A0A291B0Z1</accession>
<name>A0A291B0Z1_9VIRU</name>
<gene>
    <name evidence="1" type="primary">156R</name>
</gene>
<sequence length="133" mass="14362">MVKKGKVKNYMTLTAEQDGSSQIGAMFSFGNGSDGDAYKKIGHMMLLSGEIVRMGLCAAKRDASPAGILKVRLVINGEEKPEYEIEKGDGKYGETVTFAKPLKVNMGDMVNFMCLTAISDLDCSLVSVLIARD</sequence>
<reference evidence="1" key="1">
    <citation type="journal article" date="2017" name="Arch. Virol.">
        <title>Complete genome sequence of shrimp hemocyte iridescent virus (SHIV) isolated from white leg shrimp, Litopenaeus vannamei.</title>
        <authorList>
            <person name="Qiu L."/>
            <person name="Chen M.M."/>
            <person name="Wang R.Y."/>
            <person name="Wan X.Y."/>
            <person name="Li C."/>
            <person name="Zhang Q.L."/>
            <person name="Dong X."/>
            <person name="Yang B."/>
            <person name="Xiang J.H."/>
            <person name="Huang J."/>
        </authorList>
    </citation>
    <scope>NUCLEOTIDE SEQUENCE [LARGE SCALE GENOMIC DNA]</scope>
    <source>
        <strain evidence="1">20141215</strain>
    </source>
</reference>
<dbReference type="KEGG" id="vg:65099928"/>
<dbReference type="RefSeq" id="YP_010084908.1">
    <property type="nucleotide sequence ID" value="NC_055165.1"/>
</dbReference>
<dbReference type="EMBL" id="MF599468">
    <property type="protein sequence ID" value="ATE87165.1"/>
    <property type="molecule type" value="Genomic_DNA"/>
</dbReference>